<feature type="transmembrane region" description="Helical" evidence="7">
    <location>
        <begin position="400"/>
        <end position="416"/>
    </location>
</feature>
<organism evidence="9 10">
    <name type="scientific">Longibacter salinarum</name>
    <dbReference type="NCBI Taxonomy" id="1850348"/>
    <lineage>
        <taxon>Bacteria</taxon>
        <taxon>Pseudomonadati</taxon>
        <taxon>Rhodothermota</taxon>
        <taxon>Rhodothermia</taxon>
        <taxon>Rhodothermales</taxon>
        <taxon>Salisaetaceae</taxon>
        <taxon>Longibacter</taxon>
    </lineage>
</organism>
<feature type="transmembrane region" description="Helical" evidence="7">
    <location>
        <begin position="82"/>
        <end position="102"/>
    </location>
</feature>
<evidence type="ECO:0000256" key="6">
    <source>
        <dbReference type="ARBA" id="ARBA00023136"/>
    </source>
</evidence>
<keyword evidence="6 7" id="KW-0472">Membrane</keyword>
<sequence>MSIETIIVFALLVVAMVLFMSDRVSFDVTALIILSTLMLTGIVSPQEGISGFSNAATVTIGAMFVLSEGLRRTGVLRHLSDLFADVGGGSFSLTVGFMMVVIGVVSAFINNTAAVAIFIPVVIGLSNQLGVSASKLLMPLSFASMFGGVCTLIGTSTNILVSSIAESHGAEPFGMFEFTALGLIFAAVGGAYTFFVGIPMIPSRRMGKDLTSDYEMQEYLTDVVLSEESPHVGETVEESALTKDLDLDILQVFRSSREPVQRDREAPLEAGNVLRVRGGVQEIEKMLEREDITLRPARDWYDVDLEGGPDKLVEAVAAPDSALESESIGDVDFPDRFGAVPLAIRRHGTLQQEHLEEVRLSGGDSVLLNIDEERASEIERDPSFVLATEVEVEQYREKRTPIALTILATVVLLAAFDITPIVVSAIAGCVAMVLTGCITTEEAYQAINWKIIFLLAGVIPLGTAMENTGAAGILSATLIDTLGPIGPTAVLSGFFFLSMMLTNIISNQATAALLAPIALQAAESLGVDSRPLLMAITYAASLSFMTPVGYQTNTMIYGPGQYKFTDFTKVGTPLNILLWILATFLIPWIWPF</sequence>
<evidence type="ECO:0000256" key="5">
    <source>
        <dbReference type="ARBA" id="ARBA00022989"/>
    </source>
</evidence>
<evidence type="ECO:0000256" key="1">
    <source>
        <dbReference type="ARBA" id="ARBA00004141"/>
    </source>
</evidence>
<dbReference type="InterPro" id="IPR006037">
    <property type="entry name" value="RCK_C"/>
</dbReference>
<feature type="transmembrane region" description="Helical" evidence="7">
    <location>
        <begin position="422"/>
        <end position="439"/>
    </location>
</feature>
<dbReference type="InterPro" id="IPR051679">
    <property type="entry name" value="DASS-Related_Transporters"/>
</dbReference>
<dbReference type="AlphaFoldDB" id="A0A2A8CWG1"/>
<feature type="transmembrane region" description="Helical" evidence="7">
    <location>
        <begin position="137"/>
        <end position="161"/>
    </location>
</feature>
<evidence type="ECO:0000313" key="10">
    <source>
        <dbReference type="Proteomes" id="UP000220102"/>
    </source>
</evidence>
<feature type="domain" description="RCK C-terminal" evidence="8">
    <location>
        <begin position="300"/>
        <end position="384"/>
    </location>
</feature>
<keyword evidence="2" id="KW-0813">Transport</keyword>
<dbReference type="GO" id="GO:0006813">
    <property type="term" value="P:potassium ion transport"/>
    <property type="evidence" value="ECO:0007669"/>
    <property type="project" value="InterPro"/>
</dbReference>
<feature type="transmembrane region" description="Helical" evidence="7">
    <location>
        <begin position="494"/>
        <end position="519"/>
    </location>
</feature>
<feature type="transmembrane region" description="Helical" evidence="7">
    <location>
        <begin position="51"/>
        <end position="70"/>
    </location>
</feature>
<feature type="transmembrane region" description="Helical" evidence="7">
    <location>
        <begin position="173"/>
        <end position="198"/>
    </location>
</feature>
<dbReference type="PANTHER" id="PTHR43652">
    <property type="entry name" value="BASIC AMINO ACID ANTIPORTER YFCC-RELATED"/>
    <property type="match status" value="1"/>
</dbReference>
<reference evidence="9 10" key="1">
    <citation type="submission" date="2017-10" db="EMBL/GenBank/DDBJ databases">
        <title>Draft genome of Longibacter Salinarum.</title>
        <authorList>
            <person name="Goh K.M."/>
            <person name="Shamsir M.S."/>
            <person name="Lim S.W."/>
        </authorList>
    </citation>
    <scope>NUCLEOTIDE SEQUENCE [LARGE SCALE GENOMIC DNA]</scope>
    <source>
        <strain evidence="9 10">KCTC 52045</strain>
    </source>
</reference>
<feature type="transmembrane region" description="Helical" evidence="7">
    <location>
        <begin position="570"/>
        <end position="590"/>
    </location>
</feature>
<evidence type="ECO:0000256" key="4">
    <source>
        <dbReference type="ARBA" id="ARBA00022737"/>
    </source>
</evidence>
<evidence type="ECO:0000256" key="2">
    <source>
        <dbReference type="ARBA" id="ARBA00022448"/>
    </source>
</evidence>
<accession>A0A2A8CWG1</accession>
<keyword evidence="3 7" id="KW-0812">Transmembrane</keyword>
<dbReference type="InterPro" id="IPR004680">
    <property type="entry name" value="Cit_transptr-like_dom"/>
</dbReference>
<evidence type="ECO:0000259" key="8">
    <source>
        <dbReference type="PROSITE" id="PS51202"/>
    </source>
</evidence>
<dbReference type="PROSITE" id="PS51202">
    <property type="entry name" value="RCK_C"/>
    <property type="match status" value="2"/>
</dbReference>
<dbReference type="PANTHER" id="PTHR43652:SF2">
    <property type="entry name" value="BASIC AMINO ACID ANTIPORTER YFCC-RELATED"/>
    <property type="match status" value="1"/>
</dbReference>
<keyword evidence="10" id="KW-1185">Reference proteome</keyword>
<dbReference type="GO" id="GO:0005886">
    <property type="term" value="C:plasma membrane"/>
    <property type="evidence" value="ECO:0007669"/>
    <property type="project" value="TreeGrafter"/>
</dbReference>
<name>A0A2A8CWG1_9BACT</name>
<keyword evidence="4" id="KW-0677">Repeat</keyword>
<protein>
    <submittedName>
        <fullName evidence="9">SLC13 family permease</fullName>
    </submittedName>
</protein>
<dbReference type="InterPro" id="IPR036721">
    <property type="entry name" value="RCK_C_sf"/>
</dbReference>
<evidence type="ECO:0000313" key="9">
    <source>
        <dbReference type="EMBL" id="PEN13035.1"/>
    </source>
</evidence>
<proteinExistence type="predicted"/>
<dbReference type="Proteomes" id="UP000220102">
    <property type="component" value="Unassembled WGS sequence"/>
</dbReference>
<evidence type="ECO:0000256" key="3">
    <source>
        <dbReference type="ARBA" id="ARBA00022692"/>
    </source>
</evidence>
<dbReference type="GO" id="GO:0008324">
    <property type="term" value="F:monoatomic cation transmembrane transporter activity"/>
    <property type="evidence" value="ECO:0007669"/>
    <property type="project" value="InterPro"/>
</dbReference>
<keyword evidence="5 7" id="KW-1133">Transmembrane helix</keyword>
<feature type="transmembrane region" description="Helical" evidence="7">
    <location>
        <begin position="6"/>
        <end position="21"/>
    </location>
</feature>
<feature type="transmembrane region" description="Helical" evidence="7">
    <location>
        <begin position="108"/>
        <end position="125"/>
    </location>
</feature>
<dbReference type="Pfam" id="PF02080">
    <property type="entry name" value="TrkA_C"/>
    <property type="match status" value="1"/>
</dbReference>
<dbReference type="Gene3D" id="3.30.70.1450">
    <property type="entry name" value="Regulator of K+ conductance, C-terminal domain"/>
    <property type="match status" value="2"/>
</dbReference>
<dbReference type="SUPFAM" id="SSF116726">
    <property type="entry name" value="TrkA C-terminal domain-like"/>
    <property type="match status" value="2"/>
</dbReference>
<dbReference type="CDD" id="cd01115">
    <property type="entry name" value="SLC13_permease"/>
    <property type="match status" value="1"/>
</dbReference>
<gene>
    <name evidence="9" type="ORF">CRI94_10290</name>
</gene>
<comment type="subcellular location">
    <subcellularLocation>
        <location evidence="1">Membrane</location>
        <topology evidence="1">Multi-pass membrane protein</topology>
    </subcellularLocation>
</comment>
<feature type="domain" description="RCK C-terminal" evidence="8">
    <location>
        <begin position="208"/>
        <end position="292"/>
    </location>
</feature>
<dbReference type="Pfam" id="PF03600">
    <property type="entry name" value="CitMHS"/>
    <property type="match status" value="1"/>
</dbReference>
<dbReference type="EMBL" id="PDEQ01000005">
    <property type="protein sequence ID" value="PEN13035.1"/>
    <property type="molecule type" value="Genomic_DNA"/>
</dbReference>
<dbReference type="OrthoDB" id="9765532at2"/>
<dbReference type="RefSeq" id="WP_098075628.1">
    <property type="nucleotide sequence ID" value="NZ_PDEQ01000005.1"/>
</dbReference>
<feature type="transmembrane region" description="Helical" evidence="7">
    <location>
        <begin position="451"/>
        <end position="474"/>
    </location>
</feature>
<comment type="caution">
    <text evidence="9">The sequence shown here is derived from an EMBL/GenBank/DDBJ whole genome shotgun (WGS) entry which is preliminary data.</text>
</comment>
<feature type="transmembrane region" description="Helical" evidence="7">
    <location>
        <begin position="28"/>
        <end position="45"/>
    </location>
</feature>
<evidence type="ECO:0000256" key="7">
    <source>
        <dbReference type="SAM" id="Phobius"/>
    </source>
</evidence>